<protein>
    <recommendedName>
        <fullName evidence="5">PQQ-binding-like beta-propeller repeat protein</fullName>
    </recommendedName>
</protein>
<organism evidence="3 4">
    <name type="scientific">Streptomyces lichenis</name>
    <dbReference type="NCBI Taxonomy" id="2306967"/>
    <lineage>
        <taxon>Bacteria</taxon>
        <taxon>Bacillati</taxon>
        <taxon>Actinomycetota</taxon>
        <taxon>Actinomycetes</taxon>
        <taxon>Kitasatosporales</taxon>
        <taxon>Streptomycetaceae</taxon>
        <taxon>Streptomyces</taxon>
    </lineage>
</organism>
<sequence length="692" mass="72592">MERRRLLNAGAGLGLAAVAATAPAARATPPPTPRGAGGPASASSPAGGAAAHACTGAPVTTYGTASLTAAIVGVTVLGNHAYVVARGQTPTLVGEIDLTTRKLTRTFRLDRGDGGWAATVSGGQVYVGTYPYPDIHRVDPATGTTTRIATVGPAGGFVWCLTTAPDGTVYAGTSPRGEVWEYKPDTGRLRNLGPAFAGEGYVRAIAADDRYVYAGTLPQGYLIAYDRVTGAKRNLTPEPYGGAAALTAHGGRVYGLFGRSLLDLDPDGGTAKVLTIPAGERIADALAVTADGTVYIVGRPTGTVYRRDGDTFTTVAAPATGDEHRALIPLSGNTMLGAVGSGRLWWLDRSTGAAQVVELIDIGLSGPDPVQSIAFQQGGTVHVGGHYSLTTHRPARGTSNRIRIPGEPKQIRVIGGRVYAAMYPSTELLEIDAGRERVRSLGFIDNGQQRPTDMAYRSDDDLLLISSAPPAGGLKGALTLLERSRGRITVYRDVIPDQSVMSVALDDRPGRRIAYLAGDTWGGGSVPPTRTAASIAAFDLRRGTVLWETAPLAGNASLQHIEVLDGVLYGICKRQSGTWFAMDLDTRAVTATGTLPSYGELSVQFGQVYASVFSGDVYRLGPDLTEAQLVLGGLDDGWYNPPQLAWERSTWYAWGVATRDLARLRLDPLCPSGSPSSTSSQYEAVLKGLLAN</sequence>
<name>A0ABT0I422_9ACTN</name>
<dbReference type="InterPro" id="IPR006311">
    <property type="entry name" value="TAT_signal"/>
</dbReference>
<dbReference type="InterPro" id="IPR015943">
    <property type="entry name" value="WD40/YVTN_repeat-like_dom_sf"/>
</dbReference>
<accession>A0ABT0I422</accession>
<feature type="signal peptide" evidence="2">
    <location>
        <begin position="1"/>
        <end position="27"/>
    </location>
</feature>
<feature type="region of interest" description="Disordered" evidence="1">
    <location>
        <begin position="24"/>
        <end position="50"/>
    </location>
</feature>
<evidence type="ECO:0000256" key="1">
    <source>
        <dbReference type="SAM" id="MobiDB-lite"/>
    </source>
</evidence>
<dbReference type="PANTHER" id="PTHR47197">
    <property type="entry name" value="PROTEIN NIRF"/>
    <property type="match status" value="1"/>
</dbReference>
<dbReference type="PANTHER" id="PTHR47197:SF3">
    <property type="entry name" value="DIHYDRO-HEME D1 DEHYDROGENASE"/>
    <property type="match status" value="1"/>
</dbReference>
<feature type="compositionally biased region" description="Low complexity" evidence="1">
    <location>
        <begin position="39"/>
        <end position="50"/>
    </location>
</feature>
<dbReference type="PROSITE" id="PS51318">
    <property type="entry name" value="TAT"/>
    <property type="match status" value="1"/>
</dbReference>
<feature type="chain" id="PRO_5045445790" description="PQQ-binding-like beta-propeller repeat protein" evidence="2">
    <location>
        <begin position="28"/>
        <end position="692"/>
    </location>
</feature>
<gene>
    <name evidence="3" type="ORF">M1O15_01240</name>
</gene>
<keyword evidence="2" id="KW-0732">Signal</keyword>
<proteinExistence type="predicted"/>
<dbReference type="SUPFAM" id="SSF69322">
    <property type="entry name" value="Tricorn protease domain 2"/>
    <property type="match status" value="1"/>
</dbReference>
<dbReference type="RefSeq" id="WP_248631247.1">
    <property type="nucleotide sequence ID" value="NZ_JALPTH010000001.1"/>
</dbReference>
<evidence type="ECO:0008006" key="5">
    <source>
        <dbReference type="Google" id="ProtNLM"/>
    </source>
</evidence>
<dbReference type="SUPFAM" id="SSF75011">
    <property type="entry name" value="3-carboxy-cis,cis-mucoante lactonizing enzyme"/>
    <property type="match status" value="1"/>
</dbReference>
<evidence type="ECO:0000256" key="2">
    <source>
        <dbReference type="SAM" id="SignalP"/>
    </source>
</evidence>
<dbReference type="Proteomes" id="UP001522868">
    <property type="component" value="Unassembled WGS sequence"/>
</dbReference>
<dbReference type="Gene3D" id="2.130.10.10">
    <property type="entry name" value="YVTN repeat-like/Quinoprotein amine dehydrogenase"/>
    <property type="match status" value="2"/>
</dbReference>
<evidence type="ECO:0000313" key="4">
    <source>
        <dbReference type="Proteomes" id="UP001522868"/>
    </source>
</evidence>
<evidence type="ECO:0000313" key="3">
    <source>
        <dbReference type="EMBL" id="MCK8676059.1"/>
    </source>
</evidence>
<dbReference type="EMBL" id="JALPTH010000001">
    <property type="protein sequence ID" value="MCK8676059.1"/>
    <property type="molecule type" value="Genomic_DNA"/>
</dbReference>
<reference evidence="3 4" key="1">
    <citation type="submission" date="2022-04" db="EMBL/GenBank/DDBJ databases">
        <title>Streptomyces sp. nov. LCR6-01 isolated from Lichen of Dirinaria sp.</title>
        <authorList>
            <person name="Kanchanasin P."/>
            <person name="Tanasupawat S."/>
            <person name="Phongsopitanun W."/>
        </authorList>
    </citation>
    <scope>NUCLEOTIDE SEQUENCE [LARGE SCALE GENOMIC DNA]</scope>
    <source>
        <strain evidence="3 4">LCR6-01</strain>
    </source>
</reference>
<comment type="caution">
    <text evidence="3">The sequence shown here is derived from an EMBL/GenBank/DDBJ whole genome shotgun (WGS) entry which is preliminary data.</text>
</comment>
<dbReference type="InterPro" id="IPR051200">
    <property type="entry name" value="Host-pathogen_enzymatic-act"/>
</dbReference>
<keyword evidence="4" id="KW-1185">Reference proteome</keyword>